<dbReference type="InterPro" id="IPR003593">
    <property type="entry name" value="AAA+_ATPase"/>
</dbReference>
<accession>A0A1L9PD37</accession>
<keyword evidence="3" id="KW-0378">Hydrolase</keyword>
<dbReference type="VEuPathDB" id="FungiDB:ASPVEDRAFT_81003"/>
<feature type="compositionally biased region" description="Basic and acidic residues" evidence="5">
    <location>
        <begin position="1558"/>
        <end position="1567"/>
    </location>
</feature>
<dbReference type="CDD" id="cd18808">
    <property type="entry name" value="SF1_C_Upf1"/>
    <property type="match status" value="1"/>
</dbReference>
<dbReference type="GeneID" id="63732469"/>
<dbReference type="Pfam" id="PF00004">
    <property type="entry name" value="AAA"/>
    <property type="match status" value="2"/>
</dbReference>
<dbReference type="InterPro" id="IPR041677">
    <property type="entry name" value="DNA2/NAM7_AAA_11"/>
</dbReference>
<feature type="region of interest" description="Disordered" evidence="5">
    <location>
        <begin position="1463"/>
        <end position="1505"/>
    </location>
</feature>
<evidence type="ECO:0000256" key="3">
    <source>
        <dbReference type="ARBA" id="ARBA00022806"/>
    </source>
</evidence>
<feature type="domain" description="AAA+ ATPase" evidence="6">
    <location>
        <begin position="1225"/>
        <end position="1341"/>
    </location>
</feature>
<organism evidence="7 8">
    <name type="scientific">Aspergillus versicolor CBS 583.65</name>
    <dbReference type="NCBI Taxonomy" id="1036611"/>
    <lineage>
        <taxon>Eukaryota</taxon>
        <taxon>Fungi</taxon>
        <taxon>Dikarya</taxon>
        <taxon>Ascomycota</taxon>
        <taxon>Pezizomycotina</taxon>
        <taxon>Eurotiomycetes</taxon>
        <taxon>Eurotiomycetidae</taxon>
        <taxon>Eurotiales</taxon>
        <taxon>Aspergillaceae</taxon>
        <taxon>Aspergillus</taxon>
        <taxon>Aspergillus subgen. Nidulantes</taxon>
    </lineage>
</organism>
<keyword evidence="4" id="KW-0067">ATP-binding</keyword>
<evidence type="ECO:0000313" key="7">
    <source>
        <dbReference type="EMBL" id="OJI99392.1"/>
    </source>
</evidence>
<dbReference type="InterPro" id="IPR027417">
    <property type="entry name" value="P-loop_NTPase"/>
</dbReference>
<dbReference type="CDD" id="cd06008">
    <property type="entry name" value="NF-X1-zinc-finger"/>
    <property type="match status" value="1"/>
</dbReference>
<feature type="compositionally biased region" description="Low complexity" evidence="5">
    <location>
        <begin position="633"/>
        <end position="650"/>
    </location>
</feature>
<dbReference type="Pfam" id="PF13087">
    <property type="entry name" value="AAA_12"/>
    <property type="match status" value="1"/>
</dbReference>
<protein>
    <recommendedName>
        <fullName evidence="6">AAA+ ATPase domain-containing protein</fullName>
    </recommendedName>
</protein>
<keyword evidence="3" id="KW-0347">Helicase</keyword>
<dbReference type="InterPro" id="IPR047187">
    <property type="entry name" value="SF1_C_Upf1"/>
</dbReference>
<dbReference type="STRING" id="1036611.A0A1L9PD37"/>
<name>A0A1L9PD37_ASPVE</name>
<dbReference type="Gene3D" id="3.40.50.300">
    <property type="entry name" value="P-loop containing nucleotide triphosphate hydrolases"/>
    <property type="match status" value="7"/>
</dbReference>
<dbReference type="SUPFAM" id="SSF52540">
    <property type="entry name" value="P-loop containing nucleoside triphosphate hydrolases"/>
    <property type="match status" value="4"/>
</dbReference>
<dbReference type="Pfam" id="PF17866">
    <property type="entry name" value="AAA_lid_6"/>
    <property type="match status" value="1"/>
</dbReference>
<feature type="domain" description="AAA+ ATPase" evidence="6">
    <location>
        <begin position="710"/>
        <end position="845"/>
    </location>
</feature>
<reference evidence="8" key="1">
    <citation type="journal article" date="2017" name="Genome Biol.">
        <title>Comparative genomics reveals high biological diversity and specific adaptations in the industrially and medically important fungal genus Aspergillus.</title>
        <authorList>
            <person name="de Vries R.P."/>
            <person name="Riley R."/>
            <person name="Wiebenga A."/>
            <person name="Aguilar-Osorio G."/>
            <person name="Amillis S."/>
            <person name="Uchima C.A."/>
            <person name="Anderluh G."/>
            <person name="Asadollahi M."/>
            <person name="Askin M."/>
            <person name="Barry K."/>
            <person name="Battaglia E."/>
            <person name="Bayram O."/>
            <person name="Benocci T."/>
            <person name="Braus-Stromeyer S.A."/>
            <person name="Caldana C."/>
            <person name="Canovas D."/>
            <person name="Cerqueira G.C."/>
            <person name="Chen F."/>
            <person name="Chen W."/>
            <person name="Choi C."/>
            <person name="Clum A."/>
            <person name="Dos Santos R.A."/>
            <person name="Damasio A.R."/>
            <person name="Diallinas G."/>
            <person name="Emri T."/>
            <person name="Fekete E."/>
            <person name="Flipphi M."/>
            <person name="Freyberg S."/>
            <person name="Gallo A."/>
            <person name="Gournas C."/>
            <person name="Habgood R."/>
            <person name="Hainaut M."/>
            <person name="Harispe M.L."/>
            <person name="Henrissat B."/>
            <person name="Hilden K.S."/>
            <person name="Hope R."/>
            <person name="Hossain A."/>
            <person name="Karabika E."/>
            <person name="Karaffa L."/>
            <person name="Karanyi Z."/>
            <person name="Krasevec N."/>
            <person name="Kuo A."/>
            <person name="Kusch H."/>
            <person name="LaButti K."/>
            <person name="Lagendijk E.L."/>
            <person name="Lapidus A."/>
            <person name="Levasseur A."/>
            <person name="Lindquist E."/>
            <person name="Lipzen A."/>
            <person name="Logrieco A.F."/>
            <person name="MacCabe A."/>
            <person name="Maekelae M.R."/>
            <person name="Malavazi I."/>
            <person name="Melin P."/>
            <person name="Meyer V."/>
            <person name="Mielnichuk N."/>
            <person name="Miskei M."/>
            <person name="Molnar A.P."/>
            <person name="Mule G."/>
            <person name="Ngan C.Y."/>
            <person name="Orejas M."/>
            <person name="Orosz E."/>
            <person name="Ouedraogo J.P."/>
            <person name="Overkamp K.M."/>
            <person name="Park H.-S."/>
            <person name="Perrone G."/>
            <person name="Piumi F."/>
            <person name="Punt P.J."/>
            <person name="Ram A.F."/>
            <person name="Ramon A."/>
            <person name="Rauscher S."/>
            <person name="Record E."/>
            <person name="Riano-Pachon D.M."/>
            <person name="Robert V."/>
            <person name="Roehrig J."/>
            <person name="Ruller R."/>
            <person name="Salamov A."/>
            <person name="Salih N.S."/>
            <person name="Samson R.A."/>
            <person name="Sandor E."/>
            <person name="Sanguinetti M."/>
            <person name="Schuetze T."/>
            <person name="Sepcic K."/>
            <person name="Shelest E."/>
            <person name="Sherlock G."/>
            <person name="Sophianopoulou V."/>
            <person name="Squina F.M."/>
            <person name="Sun H."/>
            <person name="Susca A."/>
            <person name="Todd R.B."/>
            <person name="Tsang A."/>
            <person name="Unkles S.E."/>
            <person name="van de Wiele N."/>
            <person name="van Rossen-Uffink D."/>
            <person name="Oliveira J.V."/>
            <person name="Vesth T.C."/>
            <person name="Visser J."/>
            <person name="Yu J.-H."/>
            <person name="Zhou M."/>
            <person name="Andersen M.R."/>
            <person name="Archer D.B."/>
            <person name="Baker S.E."/>
            <person name="Benoit I."/>
            <person name="Brakhage A.A."/>
            <person name="Braus G.H."/>
            <person name="Fischer R."/>
            <person name="Frisvad J.C."/>
            <person name="Goldman G.H."/>
            <person name="Houbraken J."/>
            <person name="Oakley B."/>
            <person name="Pocsi I."/>
            <person name="Scazzocchio C."/>
            <person name="Seiboth B."/>
            <person name="vanKuyk P.A."/>
            <person name="Wortman J."/>
            <person name="Dyer P.S."/>
            <person name="Grigoriev I.V."/>
        </authorList>
    </citation>
    <scope>NUCLEOTIDE SEQUENCE [LARGE SCALE GENOMIC DNA]</scope>
    <source>
        <strain evidence="8">CBS 583.65</strain>
    </source>
</reference>
<evidence type="ECO:0000256" key="5">
    <source>
        <dbReference type="SAM" id="MobiDB-lite"/>
    </source>
</evidence>
<dbReference type="InterPro" id="IPR050773">
    <property type="entry name" value="CbxX/CfxQ_RuBisCO_ESX"/>
</dbReference>
<keyword evidence="8" id="KW-1185">Reference proteome</keyword>
<dbReference type="GO" id="GO:0016887">
    <property type="term" value="F:ATP hydrolysis activity"/>
    <property type="evidence" value="ECO:0007669"/>
    <property type="project" value="InterPro"/>
</dbReference>
<dbReference type="SMART" id="SM00382">
    <property type="entry name" value="AAA"/>
    <property type="match status" value="2"/>
</dbReference>
<keyword evidence="2" id="KW-0547">Nucleotide-binding</keyword>
<feature type="region of interest" description="Disordered" evidence="5">
    <location>
        <begin position="603"/>
        <end position="664"/>
    </location>
</feature>
<feature type="compositionally biased region" description="Low complexity" evidence="5">
    <location>
        <begin position="1470"/>
        <end position="1479"/>
    </location>
</feature>
<dbReference type="EMBL" id="KV878126">
    <property type="protein sequence ID" value="OJI99392.1"/>
    <property type="molecule type" value="Genomic_DNA"/>
</dbReference>
<evidence type="ECO:0000256" key="4">
    <source>
        <dbReference type="ARBA" id="ARBA00022840"/>
    </source>
</evidence>
<dbReference type="OrthoDB" id="2423195at2759"/>
<evidence type="ECO:0000313" key="8">
    <source>
        <dbReference type="Proteomes" id="UP000184073"/>
    </source>
</evidence>
<dbReference type="InterPro" id="IPR041627">
    <property type="entry name" value="AAA_lid_6"/>
</dbReference>
<dbReference type="Pfam" id="PF13086">
    <property type="entry name" value="AAA_11"/>
    <property type="match status" value="1"/>
</dbReference>
<dbReference type="Gene3D" id="1.10.8.60">
    <property type="match status" value="2"/>
</dbReference>
<dbReference type="PRINTS" id="PR00819">
    <property type="entry name" value="CBXCFQXSUPER"/>
</dbReference>
<dbReference type="GO" id="GO:0005524">
    <property type="term" value="F:ATP binding"/>
    <property type="evidence" value="ECO:0007669"/>
    <property type="project" value="UniProtKB-KW"/>
</dbReference>
<comment type="similarity">
    <text evidence="1">Belongs to the CbxX/CfxQ family.</text>
</comment>
<dbReference type="PANTHER" id="PTHR43392">
    <property type="entry name" value="AAA-TYPE ATPASE FAMILY PROTEIN / ANKYRIN REPEAT FAMILY PROTEIN"/>
    <property type="match status" value="1"/>
</dbReference>
<sequence>MEFLEFEEPAFFEAFMPPVELDGMTLVGENGESVTGQYLFERWYHGKSHSKLSLKHLHQQARQVWEMDGSTRQAKIKTWTEMLLEEQLAKVQSLITRMDNCQEKLAEMWNEKTRDILLSKRIIGCTTTAAAMNAKELSAISPGIVLLEEAGEILESHVLTALGPHTKKLIMIGDHQQLRPKINNYALSVEKGSGYDLNRSLFGRLVESGYPHSTLAKQHRMVPEISSLVRKLTYPDLLDDDKTLSRPAPRGLQDRVIFLDHTHAENNLRDVSDRNDVGGKGSKQNSFEVQLVLKIIKYLGQQGYGTDKLVVLTPYLGQLHLLREELLKDTDPVLNDLDSYDLVRAGLISQASARHAKRPIKLSTIDNYQGEESEIVIATLTRSNKDGDIGFMSAPQRLNVLLSRARDVLIMIGNSKTFIKSRKGKEVWKPFINQLQENGHLYDGLPVKCEQHPQRTAVLGTSNDFDTLCPDGGCDRPCGTKLSCGLHDCPHKCHQLSDHSKMDCHKVVDWTCTRNHKLTRPCSQQRSTCYRCAEEDKELERRRKRDMQLDLDREAKQKAYAHQLALIKDEIEHERRLQKDSQDEEERQRILKQQRQDLERLKARAPEQPQQNHPVFDGSSEQYLSPSKEPPQGTAGNTGSSESTNGSDGSKALSSAEQDWEYQKQYEGAQSEELDKLMAMIGLERIKTKFLAIKSQVDAAMRQKVDFKGERFGSVLLGNPGTGKTTVARLYAKFLTSMGIIPGSFIVETTGSRLANGGVSGCEKQINNILNDGGGVVFIDGAYQLAQGSGNGTQVLDFLLAEVERLTGKVVVVLAGYRRQMEKFFAHNPGQLSRFPHEFVFEDYTEPELRLILQYQINQRFQGRMKAEQGMGSLYCRMVARRISRQRGHEGFGNARTVENTLSTILQRQAKRLTHERRKKVSPDDLLLTKEDLIGPEPSKALNSCAAWKQLQGMIGLASVKNTVRALLDSIQSNYERELKEEPLVEFTLNRVFLGSPGTGKTSIESCRFCKVLVIDEAYGLSGGGSRNAGGFQTDPYKTAVVDAVVAEVQSNPGDDRCVLLLGYQDQVADMFQNVNPGLSRRFPMDSAFIFEDFSDDELGEILDLKLKQQGFEVSNKGRKVALEILSRARNRPTFGDAGEIDILLNGAKIRQQQRRSSGAKCSASNRLEPEDLDPEYDRGERTETNIPMLFQDIVGCETIVNKLEGYRQTVKNMRDLDMDPKEQVPFNILFRGPPGTGKTSTARKMGKVYYDMCLLSSAEVIESSATDLVLLIDEAYRLAEGQFAKEAMDEIVDCITKPKFFQKLIIILAGYDNDINCLMTINPGLTSRFPEELEFAGLSPNDCLQLLTKFLQKKKSKLRSKVKNFNMDALESQGPTFGRQIVDRFSILAQGANWANARDVQTLGKAIFGEALRSMQNRELSISETLILSKVDGMISERTSRARALSTPKNPITDFMQSQAFNKKPAHPVPTTTSSPPVALETTEEKKDAPPPASGSVLDTAPRDAGVSDDVWQQLEQDKQAEKEAESLYQTVIENENTAEKELQELPEPPEDDSDPDHEAKRERERRRLEELRRRARLEELRREREEKDKARREEQRIQQKLRQMGVCVAGFRWIKQASGYRCARGSHYISNEALGI</sequence>
<dbReference type="InterPro" id="IPR041679">
    <property type="entry name" value="DNA2/NAM7-like_C"/>
</dbReference>
<dbReference type="Proteomes" id="UP000184073">
    <property type="component" value="Unassembled WGS sequence"/>
</dbReference>
<dbReference type="InterPro" id="IPR003959">
    <property type="entry name" value="ATPase_AAA_core"/>
</dbReference>
<evidence type="ECO:0000256" key="2">
    <source>
        <dbReference type="ARBA" id="ARBA00022741"/>
    </source>
</evidence>
<dbReference type="FunFam" id="1.10.8.60:FF:000160">
    <property type="entry name" value="WGS project CABT00000000 data, contig 2.55"/>
    <property type="match status" value="1"/>
</dbReference>
<dbReference type="CDD" id="cd00009">
    <property type="entry name" value="AAA"/>
    <property type="match status" value="2"/>
</dbReference>
<dbReference type="GO" id="GO:0004386">
    <property type="term" value="F:helicase activity"/>
    <property type="evidence" value="ECO:0007669"/>
    <property type="project" value="InterPro"/>
</dbReference>
<dbReference type="RefSeq" id="XP_040665155.1">
    <property type="nucleotide sequence ID" value="XM_040816958.1"/>
</dbReference>
<evidence type="ECO:0000259" key="6">
    <source>
        <dbReference type="SMART" id="SM00382"/>
    </source>
</evidence>
<feature type="compositionally biased region" description="Polar residues" evidence="5">
    <location>
        <begin position="608"/>
        <end position="625"/>
    </location>
</feature>
<dbReference type="InterPro" id="IPR000641">
    <property type="entry name" value="CbxX/CfxQ"/>
</dbReference>
<gene>
    <name evidence="7" type="ORF">ASPVEDRAFT_81003</name>
</gene>
<evidence type="ECO:0000256" key="1">
    <source>
        <dbReference type="ARBA" id="ARBA00010378"/>
    </source>
</evidence>
<feature type="region of interest" description="Disordered" evidence="5">
    <location>
        <begin position="1542"/>
        <end position="1567"/>
    </location>
</feature>
<dbReference type="FunFam" id="3.40.50.300:FF:001660">
    <property type="entry name" value="NF-X1 finger and helicase protein, putative"/>
    <property type="match status" value="1"/>
</dbReference>
<dbReference type="PANTHER" id="PTHR43392:SF2">
    <property type="entry name" value="AAA-TYPE ATPASE FAMILY PROTEIN _ ANKYRIN REPEAT FAMILY PROTEIN"/>
    <property type="match status" value="1"/>
</dbReference>
<feature type="region of interest" description="Disordered" evidence="5">
    <location>
        <begin position="1155"/>
        <end position="1179"/>
    </location>
</feature>
<dbReference type="FunFam" id="3.40.50.300:FF:000216">
    <property type="entry name" value="Type VII secretion ATPase EccA"/>
    <property type="match status" value="1"/>
</dbReference>
<proteinExistence type="inferred from homology"/>